<dbReference type="GO" id="GO:0016788">
    <property type="term" value="F:hydrolase activity, acting on ester bonds"/>
    <property type="evidence" value="ECO:0007669"/>
    <property type="project" value="InterPro"/>
</dbReference>
<dbReference type="Gene3D" id="3.40.630.10">
    <property type="entry name" value="Zn peptidases"/>
    <property type="match status" value="1"/>
</dbReference>
<reference evidence="6" key="2">
    <citation type="submission" date="2020-09" db="EMBL/GenBank/DDBJ databases">
        <authorList>
            <person name="Sun Q."/>
            <person name="Zhou Y."/>
        </authorList>
    </citation>
    <scope>NUCLEOTIDE SEQUENCE</scope>
    <source>
        <strain evidence="6">CGMCC 1.12195</strain>
    </source>
</reference>
<dbReference type="Pfam" id="PF24827">
    <property type="entry name" value="AstE_AspA_cat"/>
    <property type="match status" value="1"/>
</dbReference>
<evidence type="ECO:0000256" key="4">
    <source>
        <dbReference type="ARBA" id="ARBA00022833"/>
    </source>
</evidence>
<keyword evidence="4" id="KW-0862">Zinc</keyword>
<feature type="domain" description="Succinylglutamate desuccinylase/Aspartoacylase catalytic" evidence="5">
    <location>
        <begin position="13"/>
        <end position="195"/>
    </location>
</feature>
<dbReference type="SUPFAM" id="SSF53187">
    <property type="entry name" value="Zn-dependent exopeptidases"/>
    <property type="match status" value="1"/>
</dbReference>
<evidence type="ECO:0000259" key="5">
    <source>
        <dbReference type="Pfam" id="PF24827"/>
    </source>
</evidence>
<evidence type="ECO:0000256" key="1">
    <source>
        <dbReference type="ARBA" id="ARBA00001947"/>
    </source>
</evidence>
<name>A0A917HHM6_9SPHI</name>
<reference evidence="6" key="1">
    <citation type="journal article" date="2014" name="Int. J. Syst. Evol. Microbiol.">
        <title>Complete genome sequence of Corynebacterium casei LMG S-19264T (=DSM 44701T), isolated from a smear-ripened cheese.</title>
        <authorList>
            <consortium name="US DOE Joint Genome Institute (JGI-PGF)"/>
            <person name="Walter F."/>
            <person name="Albersmeier A."/>
            <person name="Kalinowski J."/>
            <person name="Ruckert C."/>
        </authorList>
    </citation>
    <scope>NUCLEOTIDE SEQUENCE</scope>
    <source>
        <strain evidence="6">CGMCC 1.12195</strain>
    </source>
</reference>
<dbReference type="GO" id="GO:0016811">
    <property type="term" value="F:hydrolase activity, acting on carbon-nitrogen (but not peptide) bonds, in linear amides"/>
    <property type="evidence" value="ECO:0007669"/>
    <property type="project" value="InterPro"/>
</dbReference>
<keyword evidence="3" id="KW-0378">Hydrolase</keyword>
<comment type="caution">
    <text evidence="6">The sequence shown here is derived from an EMBL/GenBank/DDBJ whole genome shotgun (WGS) entry which is preliminary data.</text>
</comment>
<keyword evidence="2" id="KW-0479">Metal-binding</keyword>
<dbReference type="InterPro" id="IPR055438">
    <property type="entry name" value="AstE_AspA_cat"/>
</dbReference>
<dbReference type="PANTHER" id="PTHR37326">
    <property type="entry name" value="BLL3975 PROTEIN"/>
    <property type="match status" value="1"/>
</dbReference>
<dbReference type="PIRSF" id="PIRSF039012">
    <property type="entry name" value="ASP"/>
    <property type="match status" value="1"/>
</dbReference>
<dbReference type="InterPro" id="IPR043795">
    <property type="entry name" value="N-alpha-Ac-DABA-like"/>
</dbReference>
<accession>A0A917HHM6</accession>
<protein>
    <recommendedName>
        <fullName evidence="5">Succinylglutamate desuccinylase/Aspartoacylase catalytic domain-containing protein</fullName>
    </recommendedName>
</protein>
<dbReference type="EMBL" id="BMER01000001">
    <property type="protein sequence ID" value="GGG79605.1"/>
    <property type="molecule type" value="Genomic_DNA"/>
</dbReference>
<comment type="cofactor">
    <cofactor evidence="1">
        <name>Zn(2+)</name>
        <dbReference type="ChEBI" id="CHEBI:29105"/>
    </cofactor>
</comment>
<evidence type="ECO:0000256" key="2">
    <source>
        <dbReference type="ARBA" id="ARBA00022723"/>
    </source>
</evidence>
<dbReference type="PANTHER" id="PTHR37326:SF1">
    <property type="entry name" value="BLL3975 PROTEIN"/>
    <property type="match status" value="1"/>
</dbReference>
<gene>
    <name evidence="6" type="ORF">GCM10007415_09790</name>
</gene>
<dbReference type="Proteomes" id="UP000660862">
    <property type="component" value="Unassembled WGS sequence"/>
</dbReference>
<sequence>MNRTLHIESGNSGPKVLLLAGVHGDEYEPIVALMELAEELAGVIHRGSVLIDPLVNAGAYEAVSRFGADGLDLARVCAGSADGSPTEQAAYRVSERIKNADVVIDLHTGGMAFDIYPLAGYMLHPNASVLEQQRQLALSTGMPLLWGTDHRPDGRTLSVARDADIPAIYLEYGGGSGFRKHVAEHYKEAVKRILAQLNMLRSDGMNIPQWKYWLEDYRTDSGYLQSRMPAPVSGMFVPDVAVGDWALAGQRFGCIIDPYTRSKHELFVEEAGLVFLLQQRVSVQKGDALGGIMNVTLNEKISIDNGEGSNH</sequence>
<evidence type="ECO:0000313" key="7">
    <source>
        <dbReference type="Proteomes" id="UP000660862"/>
    </source>
</evidence>
<evidence type="ECO:0000256" key="3">
    <source>
        <dbReference type="ARBA" id="ARBA00022801"/>
    </source>
</evidence>
<proteinExistence type="predicted"/>
<dbReference type="CDD" id="cd06230">
    <property type="entry name" value="M14_ASTE_ASPA_like"/>
    <property type="match status" value="1"/>
</dbReference>
<evidence type="ECO:0000313" key="6">
    <source>
        <dbReference type="EMBL" id="GGG79605.1"/>
    </source>
</evidence>
<keyword evidence="7" id="KW-1185">Reference proteome</keyword>
<dbReference type="AlphaFoldDB" id="A0A917HHM6"/>
<dbReference type="InterPro" id="IPR053138">
    <property type="entry name" value="N-alpha-Ac-DABA_deacetylase"/>
</dbReference>
<organism evidence="6 7">
    <name type="scientific">Parapedobacter pyrenivorans</name>
    <dbReference type="NCBI Taxonomy" id="1305674"/>
    <lineage>
        <taxon>Bacteria</taxon>
        <taxon>Pseudomonadati</taxon>
        <taxon>Bacteroidota</taxon>
        <taxon>Sphingobacteriia</taxon>
        <taxon>Sphingobacteriales</taxon>
        <taxon>Sphingobacteriaceae</taxon>
        <taxon>Parapedobacter</taxon>
    </lineage>
</organism>
<dbReference type="GO" id="GO:0046872">
    <property type="term" value="F:metal ion binding"/>
    <property type="evidence" value="ECO:0007669"/>
    <property type="project" value="UniProtKB-KW"/>
</dbReference>